<proteinExistence type="inferred from homology"/>
<keyword evidence="5" id="KW-0560">Oxidoreductase</keyword>
<dbReference type="InterPro" id="IPR051264">
    <property type="entry name" value="FAD-oxidored/transferase_4"/>
</dbReference>
<evidence type="ECO:0000256" key="4">
    <source>
        <dbReference type="ARBA" id="ARBA00022827"/>
    </source>
</evidence>
<organism evidence="7 8">
    <name type="scientific">Rhizobium setariae</name>
    <dbReference type="NCBI Taxonomy" id="2801340"/>
    <lineage>
        <taxon>Bacteria</taxon>
        <taxon>Pseudomonadati</taxon>
        <taxon>Pseudomonadota</taxon>
        <taxon>Alphaproteobacteria</taxon>
        <taxon>Hyphomicrobiales</taxon>
        <taxon>Rhizobiaceae</taxon>
        <taxon>Rhizobium/Agrobacterium group</taxon>
        <taxon>Rhizobium</taxon>
    </lineage>
</organism>
<dbReference type="PANTHER" id="PTHR43716">
    <property type="entry name" value="D-2-HYDROXYGLUTARATE DEHYDROGENASE, MITOCHONDRIAL"/>
    <property type="match status" value="1"/>
</dbReference>
<dbReference type="GO" id="GO:0022904">
    <property type="term" value="P:respiratory electron transport chain"/>
    <property type="evidence" value="ECO:0007669"/>
    <property type="project" value="TreeGrafter"/>
</dbReference>
<evidence type="ECO:0000313" key="8">
    <source>
        <dbReference type="Proteomes" id="UP000633219"/>
    </source>
</evidence>
<dbReference type="Gene3D" id="3.30.70.2740">
    <property type="match status" value="1"/>
</dbReference>
<dbReference type="InterPro" id="IPR016166">
    <property type="entry name" value="FAD-bd_PCMH"/>
</dbReference>
<feature type="domain" description="FAD-binding PCMH-type" evidence="6">
    <location>
        <begin position="34"/>
        <end position="213"/>
    </location>
</feature>
<dbReference type="Pfam" id="PF01565">
    <property type="entry name" value="FAD_binding_4"/>
    <property type="match status" value="1"/>
</dbReference>
<dbReference type="FunFam" id="1.10.45.10:FF:000001">
    <property type="entry name" value="D-lactate dehydrogenase mitochondrial"/>
    <property type="match status" value="1"/>
</dbReference>
<dbReference type="Proteomes" id="UP000633219">
    <property type="component" value="Unassembled WGS sequence"/>
</dbReference>
<dbReference type="RefSeq" id="WP_201656404.1">
    <property type="nucleotide sequence ID" value="NZ_JAEQNC010000004.1"/>
</dbReference>
<evidence type="ECO:0000256" key="2">
    <source>
        <dbReference type="ARBA" id="ARBA00008000"/>
    </source>
</evidence>
<dbReference type="SUPFAM" id="SSF56176">
    <property type="entry name" value="FAD-binding/transporter-associated domain-like"/>
    <property type="match status" value="1"/>
</dbReference>
<evidence type="ECO:0000259" key="6">
    <source>
        <dbReference type="PROSITE" id="PS51387"/>
    </source>
</evidence>
<comment type="caution">
    <text evidence="7">The sequence shown here is derived from an EMBL/GenBank/DDBJ whole genome shotgun (WGS) entry which is preliminary data.</text>
</comment>
<dbReference type="Gene3D" id="1.10.45.10">
    <property type="entry name" value="Vanillyl-alcohol Oxidase, Chain A, domain 4"/>
    <property type="match status" value="1"/>
</dbReference>
<keyword evidence="4" id="KW-0274">FAD</keyword>
<dbReference type="InterPro" id="IPR004113">
    <property type="entry name" value="FAD-bd_oxidored_4_C"/>
</dbReference>
<dbReference type="Gene3D" id="3.30.465.10">
    <property type="match status" value="1"/>
</dbReference>
<dbReference type="PANTHER" id="PTHR43716:SF1">
    <property type="entry name" value="D-2-HYDROXYGLUTARATE DEHYDROGENASE, MITOCHONDRIAL"/>
    <property type="match status" value="1"/>
</dbReference>
<dbReference type="GO" id="GO:0016491">
    <property type="term" value="F:oxidoreductase activity"/>
    <property type="evidence" value="ECO:0007669"/>
    <property type="project" value="UniProtKB-KW"/>
</dbReference>
<dbReference type="InterPro" id="IPR016164">
    <property type="entry name" value="FAD-linked_Oxase-like_C"/>
</dbReference>
<comment type="similarity">
    <text evidence="2">Belongs to the FAD-binding oxidoreductase/transferase type 4 family.</text>
</comment>
<gene>
    <name evidence="7" type="ORF">JJB09_09130</name>
</gene>
<keyword evidence="3" id="KW-0285">Flavoprotein</keyword>
<dbReference type="InterPro" id="IPR036318">
    <property type="entry name" value="FAD-bd_PCMH-like_sf"/>
</dbReference>
<accession>A0A936YPR0</accession>
<reference evidence="7" key="1">
    <citation type="submission" date="2021-01" db="EMBL/GenBank/DDBJ databases">
        <title>Rhizobium sp. strain KVB221 16S ribosomal RNA gene Genome sequencing and assembly.</title>
        <authorList>
            <person name="Kang M."/>
        </authorList>
    </citation>
    <scope>NUCLEOTIDE SEQUENCE</scope>
    <source>
        <strain evidence="7">KVB221</strain>
    </source>
</reference>
<dbReference type="PROSITE" id="PS51387">
    <property type="entry name" value="FAD_PCMH"/>
    <property type="match status" value="1"/>
</dbReference>
<dbReference type="SUPFAM" id="SSF55103">
    <property type="entry name" value="FAD-linked oxidases, C-terminal domain"/>
    <property type="match status" value="1"/>
</dbReference>
<protein>
    <submittedName>
        <fullName evidence="7">FAD-binding oxidoreductase</fullName>
    </submittedName>
</protein>
<dbReference type="Gene3D" id="3.30.70.2190">
    <property type="match status" value="1"/>
</dbReference>
<evidence type="ECO:0000256" key="1">
    <source>
        <dbReference type="ARBA" id="ARBA00001974"/>
    </source>
</evidence>
<dbReference type="GO" id="GO:0071949">
    <property type="term" value="F:FAD binding"/>
    <property type="evidence" value="ECO:0007669"/>
    <property type="project" value="InterPro"/>
</dbReference>
<dbReference type="EMBL" id="JAEQNC010000004">
    <property type="protein sequence ID" value="MBL0372191.1"/>
    <property type="molecule type" value="Genomic_DNA"/>
</dbReference>
<dbReference type="InterPro" id="IPR016171">
    <property type="entry name" value="Vanillyl_alc_oxidase_C-sub2"/>
</dbReference>
<evidence type="ECO:0000313" key="7">
    <source>
        <dbReference type="EMBL" id="MBL0372191.1"/>
    </source>
</evidence>
<keyword evidence="8" id="KW-1185">Reference proteome</keyword>
<dbReference type="InterPro" id="IPR016169">
    <property type="entry name" value="FAD-bd_PCMH_sub2"/>
</dbReference>
<sequence length="453" mass="48545">MTVVNALTAELGEAIVLAGDRIPEKSRSDQSLSGKHLPLAVIRPTTVQQVATALRICNAHGQAVVPQGGMTGLAGGANPRSGDVVISLDRLAGIEDIDAAAGTMTAFAGTVLEVAQKAAEEAGFLLPIDLGARGSCQIGGNLSTNAGGIRVITHGVTRDNVLGLEAVLADGTVISSLNRMQKNNTGYDLKQLFIGSEGTLGIITRAVLKLKPLPDGRATALCGLNRFEDVLALLHEARKGLSGLSAFELMWEAYFRFSREGEGLSFFEADYPFTVIIEQSGGSDEAFEAFLGEMFEKELISDALIAQSEKDRERFWKVREGATFDSLPRLINFDVSLPIGVLDQFATEVTASLEQEFPGIHVSVFGHVADSNIHLCASAGEIDEATEHRIDTVVYEHVRQYQGSISAEHGIGTLKRDYLPYSRSAEELDLMRRIKAALDPNGIMNPGKVLPVA</sequence>
<evidence type="ECO:0000256" key="3">
    <source>
        <dbReference type="ARBA" id="ARBA00022630"/>
    </source>
</evidence>
<dbReference type="InterPro" id="IPR006094">
    <property type="entry name" value="Oxid_FAD_bind_N"/>
</dbReference>
<name>A0A936YPR0_9HYPH</name>
<comment type="cofactor">
    <cofactor evidence="1">
        <name>FAD</name>
        <dbReference type="ChEBI" id="CHEBI:57692"/>
    </cofactor>
</comment>
<dbReference type="Pfam" id="PF02913">
    <property type="entry name" value="FAD-oxidase_C"/>
    <property type="match status" value="1"/>
</dbReference>
<dbReference type="AlphaFoldDB" id="A0A936YPR0"/>
<evidence type="ECO:0000256" key="5">
    <source>
        <dbReference type="ARBA" id="ARBA00023002"/>
    </source>
</evidence>